<dbReference type="AlphaFoldDB" id="A0AAP2F259"/>
<organism evidence="3 4">
    <name type="scientific">Lelliottia amnigena</name>
    <name type="common">Enterobacter amnigenus</name>
    <dbReference type="NCBI Taxonomy" id="61646"/>
    <lineage>
        <taxon>Bacteria</taxon>
        <taxon>Pseudomonadati</taxon>
        <taxon>Pseudomonadota</taxon>
        <taxon>Gammaproteobacteria</taxon>
        <taxon>Enterobacterales</taxon>
        <taxon>Enterobacteriaceae</taxon>
        <taxon>Lelliottia</taxon>
    </lineage>
</organism>
<dbReference type="RefSeq" id="WP_202666613.1">
    <property type="nucleotide sequence ID" value="NZ_JAENMR010000024.1"/>
</dbReference>
<dbReference type="Pfam" id="PF02413">
    <property type="entry name" value="Caudo_TAP"/>
    <property type="match status" value="1"/>
</dbReference>
<dbReference type="InterPro" id="IPR003458">
    <property type="entry name" value="Phage_T4_Gp38_tail_assem"/>
</dbReference>
<feature type="domain" description="Phage tail fibre protein N-terminal" evidence="1">
    <location>
        <begin position="3"/>
        <end position="153"/>
    </location>
</feature>
<proteinExistence type="predicted"/>
<accession>A0AAP2F259</accession>
<comment type="caution">
    <text evidence="3">The sequence shown here is derived from an EMBL/GenBank/DDBJ whole genome shotgun (WGS) entry which is preliminary data.</text>
</comment>
<dbReference type="InterPro" id="IPR022225">
    <property type="entry name" value="Phage_tail_fibre_N"/>
</dbReference>
<gene>
    <name evidence="3" type="ORF">I7V27_22710</name>
</gene>
<evidence type="ECO:0000313" key="4">
    <source>
        <dbReference type="Proteomes" id="UP000653275"/>
    </source>
</evidence>
<dbReference type="Gene3D" id="6.20.80.10">
    <property type="match status" value="1"/>
</dbReference>
<dbReference type="Proteomes" id="UP000653275">
    <property type="component" value="Unassembled WGS sequence"/>
</dbReference>
<name>A0AAP2F259_LELAM</name>
<protein>
    <submittedName>
        <fullName evidence="3">Phage tail protein</fullName>
    </submittedName>
</protein>
<dbReference type="InterPro" id="IPR051220">
    <property type="entry name" value="TFA_Chaperone"/>
</dbReference>
<evidence type="ECO:0000259" key="2">
    <source>
        <dbReference type="Pfam" id="PF20744"/>
    </source>
</evidence>
<evidence type="ECO:0000259" key="1">
    <source>
        <dbReference type="Pfam" id="PF12571"/>
    </source>
</evidence>
<dbReference type="Pfam" id="PF20744">
    <property type="entry name" value="gp37_trimer"/>
    <property type="match status" value="1"/>
</dbReference>
<dbReference type="Pfam" id="PF12571">
    <property type="entry name" value="Phage_tail_fib"/>
    <property type="match status" value="1"/>
</dbReference>
<reference evidence="3" key="1">
    <citation type="submission" date="2020-12" db="EMBL/GenBank/DDBJ databases">
        <title>Draft genome sequence of Enterobacter spp., Lelliottia spp. and Serratia spp. isolated from drinking water reservoirs and lakes.</title>
        <authorList>
            <person name="Reitter C."/>
            <person name="Neuhaus K."/>
            <person name="Huegler M."/>
        </authorList>
    </citation>
    <scope>NUCLEOTIDE SEQUENCE</scope>
    <source>
        <strain evidence="3">TZW15</strain>
    </source>
</reference>
<evidence type="ECO:0000313" key="3">
    <source>
        <dbReference type="EMBL" id="MBL5937231.1"/>
    </source>
</evidence>
<dbReference type="PANTHER" id="PTHR34413:SF2">
    <property type="entry name" value="PROPHAGE TAIL FIBER ASSEMBLY PROTEIN HOMOLOG TFAE-RELATED"/>
    <property type="match status" value="1"/>
</dbReference>
<sequence>MSTTITLAFEAYLAAQTAAQQPVVLDEFIFANVPGIDPEAPVDPAEGIPQTHIVWRQTVDKSGVINSDTVVYSVLLGTEVGDFTFNWIGLINKSSGMLAMVTHIPPQDKYANVDGNQGNALTRSFVMEYSGAQAATLINVPAETWQIDFTARLGAMDEHDRVTNVDLYGPGAFFGDGFLVRESAGAYSIQPGAGYVGGLRVSLGAAAPVNAATRPTKVWVDASWTGTAASVWNTQQTITVAPTLANYVQDGVSHYVFAVAQINADGSVTDLRPKGTVDGGQQASQWLRKDKNLSDVNDADEARKNIGCGTSATKDIVTSPTDTTAGRVLTVGAGGLLGGPRDTTIANELFASFWRDTSIVKSGITIPYDGSPTINYFAVDGANHHAYIGRKAGANPISWVKIFSEFNKPTAADTGAVAKAGDTMTGRLIMNVDGEAIRLKPKTAGSGSYIISQDSVGANHWYVGAGSANNSDVQLVNYKAANSMVQLKADGSIYVVPTNGKAVNVPGQITVSETGKGMWVNQNTSGAPLYQNINNAATSEYWPIFKQHYTQANSTWSGGTLINQGDFHLHYLNSTGATTNFSFRNDGQFIPGSYANFDARYYTQSAANAKFITGVRHGTEGSQGTHDSLATSKAPSGCVLTGIKSNYNDGNWEVDTIYFRPEQVQLNGNWINTGYSTALLTTPAHIKSLPRSGLSSLLNLRPCLSEAVADNDGNIIPGTADYVDENGYLWSVASRALAGSIFIGVDDAGIIRQIDADATMLRPDGLSVYGLDALPDGCTIDGNWIFDGNDVTPAPVNYAAEAEKLKTSLMREAEAIIAPLQRAVKYGMATDAEKALLGQWEVYTVLLSRVDTSLAPDIEWPPVPVSK</sequence>
<dbReference type="InterPro" id="IPR048388">
    <property type="entry name" value="Gp37_trimer"/>
</dbReference>
<feature type="domain" description="Tail fibre protein gp37 trimerization region" evidence="2">
    <location>
        <begin position="435"/>
        <end position="491"/>
    </location>
</feature>
<dbReference type="EMBL" id="JAENMS010000025">
    <property type="protein sequence ID" value="MBL5937231.1"/>
    <property type="molecule type" value="Genomic_DNA"/>
</dbReference>
<dbReference type="PANTHER" id="PTHR34413">
    <property type="entry name" value="PROPHAGE TAIL FIBER ASSEMBLY PROTEIN HOMOLOG TFAE-RELATED-RELATED"/>
    <property type="match status" value="1"/>
</dbReference>